<feature type="compositionally biased region" description="Basic and acidic residues" evidence="1">
    <location>
        <begin position="1"/>
        <end position="10"/>
    </location>
</feature>
<protein>
    <submittedName>
        <fullName evidence="3">Uncharacterized protein</fullName>
    </submittedName>
</protein>
<feature type="compositionally biased region" description="Polar residues" evidence="1">
    <location>
        <begin position="526"/>
        <end position="535"/>
    </location>
</feature>
<keyword evidence="2" id="KW-0812">Transmembrane</keyword>
<proteinExistence type="predicted"/>
<dbReference type="PANTHER" id="PTHR34835">
    <property type="entry name" value="OS07G0283600 PROTEIN-RELATED"/>
    <property type="match status" value="1"/>
</dbReference>
<feature type="compositionally biased region" description="Polar residues" evidence="1">
    <location>
        <begin position="564"/>
        <end position="576"/>
    </location>
</feature>
<feature type="compositionally biased region" description="Polar residues" evidence="1">
    <location>
        <begin position="607"/>
        <end position="618"/>
    </location>
</feature>
<dbReference type="AlphaFoldDB" id="A0ABC9FM69"/>
<dbReference type="EMBL" id="OZ075117">
    <property type="protein sequence ID" value="CAL5078407.1"/>
    <property type="molecule type" value="Genomic_DNA"/>
</dbReference>
<keyword evidence="4" id="KW-1185">Reference proteome</keyword>
<name>A0ABC9FM69_9POAL</name>
<sequence>MGRNRYKDVVEVESSEGSDDAYFDDNDSDNENHRHNYHGSNYQFPYVGDEDKIKRDAYKQVMKEYAELKIIKRKLAMSLSCEASKQQCLKIPNVTSTSFSVSTFGSVIDSLTPAYRKVIEDFGFGSLLMFDKCIVPSKFVKWVASLVNYRSGDVVIDGKVISLTKQSVNLVLGLPISDKPFPVNYAVGKSIVLSRFGKHSIPSVSYFADKLVKKESMPDEDALRHSTMEKLSPILMVLPPLAAFFYLAVIYLDHVDFGSRQVPGSIPRISVWKGNVLREYADYDLKYPGCYGYHPLMDISHTCYSKDLRYLYNPSSLTFGDEFKDRLDSFAGRPLSSTMKTKICTLIQCQCFNCGVSVNLDVSSVSVLPDDMKVIFCKLMKHAYSIDSRCQQLALDLIKILAEDVQDKEQGDMPFSQPPLSEPNEPRQLKENTTTMDNLNCDNSNDGAHAHYSQFDINAVHRSSPTLKSNIAHEDCSQSDTFDSSNDDSHRIIHLSVPNLPQSASIRSDSEAQTSGAARLLEKVSKNSITPPIQKTHTRFVPPPSGYAPNHPVHHLLYGKSNCSQTEKTQPLQQPGSIPLDLDLSPQISARTNLIASKPRSGPSAKAKSQAQHSLVNSQHKKCDEIYKSKLKRSGHSDDTPKDVIPSNLSSCHFATHTQPFRIRESTTGGQSPVHGPRRVIKPAPLFNDDYATAPKGFHVSKSQVDNYSIICKLASSRYQCEDAVNLSGVRCTFWALGDSLKPEGLVKSFVISAFCYSLFQRRNGHLDSSKRHYFFPNIADNLLKDIDDADEDVLARAFGRSSKARPLSRSNMLFFPTYSEFQEVVRERLRNSFQFH</sequence>
<evidence type="ECO:0000313" key="3">
    <source>
        <dbReference type="EMBL" id="CAL5078407.1"/>
    </source>
</evidence>
<reference evidence="4" key="1">
    <citation type="submission" date="2024-06" db="EMBL/GenBank/DDBJ databases">
        <authorList>
            <person name="Ryan C."/>
        </authorList>
    </citation>
    <scope>NUCLEOTIDE SEQUENCE [LARGE SCALE GENOMIC DNA]</scope>
</reference>
<evidence type="ECO:0000256" key="2">
    <source>
        <dbReference type="SAM" id="Phobius"/>
    </source>
</evidence>
<evidence type="ECO:0000256" key="1">
    <source>
        <dbReference type="SAM" id="MobiDB-lite"/>
    </source>
</evidence>
<reference evidence="3 4" key="2">
    <citation type="submission" date="2024-10" db="EMBL/GenBank/DDBJ databases">
        <authorList>
            <person name="Ryan C."/>
        </authorList>
    </citation>
    <scope>NUCLEOTIDE SEQUENCE [LARGE SCALE GENOMIC DNA]</scope>
</reference>
<feature type="region of interest" description="Disordered" evidence="1">
    <location>
        <begin position="1"/>
        <end position="36"/>
    </location>
</feature>
<organism evidence="3 4">
    <name type="scientific">Urochloa decumbens</name>
    <dbReference type="NCBI Taxonomy" id="240449"/>
    <lineage>
        <taxon>Eukaryota</taxon>
        <taxon>Viridiplantae</taxon>
        <taxon>Streptophyta</taxon>
        <taxon>Embryophyta</taxon>
        <taxon>Tracheophyta</taxon>
        <taxon>Spermatophyta</taxon>
        <taxon>Magnoliopsida</taxon>
        <taxon>Liliopsida</taxon>
        <taxon>Poales</taxon>
        <taxon>Poaceae</taxon>
        <taxon>PACMAD clade</taxon>
        <taxon>Panicoideae</taxon>
        <taxon>Panicodae</taxon>
        <taxon>Paniceae</taxon>
        <taxon>Melinidinae</taxon>
        <taxon>Urochloa</taxon>
    </lineage>
</organism>
<evidence type="ECO:0000313" key="4">
    <source>
        <dbReference type="Proteomes" id="UP001497457"/>
    </source>
</evidence>
<gene>
    <name evidence="3" type="ORF">URODEC1_LOCUS107109</name>
</gene>
<feature type="region of interest" description="Disordered" evidence="1">
    <location>
        <begin position="564"/>
        <end position="583"/>
    </location>
</feature>
<dbReference type="Proteomes" id="UP001497457">
    <property type="component" value="Chromosome 7b"/>
</dbReference>
<feature type="region of interest" description="Disordered" evidence="1">
    <location>
        <begin position="408"/>
        <end position="428"/>
    </location>
</feature>
<feature type="transmembrane region" description="Helical" evidence="2">
    <location>
        <begin position="234"/>
        <end position="252"/>
    </location>
</feature>
<feature type="compositionally biased region" description="Acidic residues" evidence="1">
    <location>
        <begin position="11"/>
        <end position="29"/>
    </location>
</feature>
<feature type="region of interest" description="Disordered" evidence="1">
    <location>
        <begin position="596"/>
        <end position="620"/>
    </location>
</feature>
<feature type="region of interest" description="Disordered" evidence="1">
    <location>
        <begin position="523"/>
        <end position="554"/>
    </location>
</feature>
<keyword evidence="2" id="KW-0472">Membrane</keyword>
<dbReference type="PANTHER" id="PTHR34835:SF60">
    <property type="entry name" value="OS10G0490300 PROTEIN"/>
    <property type="match status" value="1"/>
</dbReference>
<accession>A0ABC9FM69</accession>
<keyword evidence="2" id="KW-1133">Transmembrane helix</keyword>